<feature type="compositionally biased region" description="Basic and acidic residues" evidence="1">
    <location>
        <begin position="179"/>
        <end position="192"/>
    </location>
</feature>
<dbReference type="OrthoDB" id="5874416at2759"/>
<gene>
    <name evidence="3" type="ORF">ANCCAN_15614</name>
</gene>
<dbReference type="EMBL" id="JOJR01000397">
    <property type="protein sequence ID" value="RCN38477.1"/>
    <property type="molecule type" value="Genomic_DNA"/>
</dbReference>
<name>A0A368G736_ANCCA</name>
<accession>A0A368G736</accession>
<keyword evidence="2" id="KW-0812">Transmembrane</keyword>
<evidence type="ECO:0000313" key="4">
    <source>
        <dbReference type="Proteomes" id="UP000252519"/>
    </source>
</evidence>
<feature type="region of interest" description="Disordered" evidence="1">
    <location>
        <begin position="179"/>
        <end position="198"/>
    </location>
</feature>
<reference evidence="3 4" key="1">
    <citation type="submission" date="2014-10" db="EMBL/GenBank/DDBJ databases">
        <title>Draft genome of the hookworm Ancylostoma caninum.</title>
        <authorList>
            <person name="Mitreva M."/>
        </authorList>
    </citation>
    <scope>NUCLEOTIDE SEQUENCE [LARGE SCALE GENOMIC DNA]</scope>
    <source>
        <strain evidence="3 4">Baltimore</strain>
    </source>
</reference>
<evidence type="ECO:0000313" key="3">
    <source>
        <dbReference type="EMBL" id="RCN38477.1"/>
    </source>
</evidence>
<dbReference type="AlphaFoldDB" id="A0A368G736"/>
<sequence>MFITPTESKAGIPGVVERLNSGIETYFEVHDGFNLDLMWWFSLVNGSTFPASFVKLVEVFEHKKIPGGAYKSNLRKKVRSNGSVRIGLSPSLTFDISCYFYSLNATFVDSTYAFYSTDEKCYNMFSTSYLILYAVVVIIHGISIIILNKLRSSKIEVGSPHTSFFFLHQHLIINEFKEQMSPREDSSAKEDTASCEPS</sequence>
<feature type="transmembrane region" description="Helical" evidence="2">
    <location>
        <begin position="122"/>
        <end position="147"/>
    </location>
</feature>
<keyword evidence="2" id="KW-1133">Transmembrane helix</keyword>
<protein>
    <submittedName>
        <fullName evidence="3">Uncharacterized protein</fullName>
    </submittedName>
</protein>
<proteinExistence type="predicted"/>
<dbReference type="Proteomes" id="UP000252519">
    <property type="component" value="Unassembled WGS sequence"/>
</dbReference>
<evidence type="ECO:0000256" key="2">
    <source>
        <dbReference type="SAM" id="Phobius"/>
    </source>
</evidence>
<feature type="transmembrane region" description="Helical" evidence="2">
    <location>
        <begin position="82"/>
        <end position="102"/>
    </location>
</feature>
<keyword evidence="2" id="KW-0472">Membrane</keyword>
<keyword evidence="4" id="KW-1185">Reference proteome</keyword>
<comment type="caution">
    <text evidence="3">The sequence shown here is derived from an EMBL/GenBank/DDBJ whole genome shotgun (WGS) entry which is preliminary data.</text>
</comment>
<organism evidence="3 4">
    <name type="scientific">Ancylostoma caninum</name>
    <name type="common">Dog hookworm</name>
    <dbReference type="NCBI Taxonomy" id="29170"/>
    <lineage>
        <taxon>Eukaryota</taxon>
        <taxon>Metazoa</taxon>
        <taxon>Ecdysozoa</taxon>
        <taxon>Nematoda</taxon>
        <taxon>Chromadorea</taxon>
        <taxon>Rhabditida</taxon>
        <taxon>Rhabditina</taxon>
        <taxon>Rhabditomorpha</taxon>
        <taxon>Strongyloidea</taxon>
        <taxon>Ancylostomatidae</taxon>
        <taxon>Ancylostomatinae</taxon>
        <taxon>Ancylostoma</taxon>
    </lineage>
</organism>
<evidence type="ECO:0000256" key="1">
    <source>
        <dbReference type="SAM" id="MobiDB-lite"/>
    </source>
</evidence>